<dbReference type="PRINTS" id="PR01046">
    <property type="entry name" value="TRNASYNTHPRO"/>
</dbReference>
<protein>
    <recommendedName>
        <fullName evidence="1">proline--tRNA ligase</fullName>
        <ecNumber evidence="1">6.1.1.15</ecNumber>
    </recommendedName>
    <alternativeName>
        <fullName evidence="7">Prolyl-tRNA synthetase</fullName>
    </alternativeName>
</protein>
<keyword evidence="6" id="KW-0030">Aminoacyl-tRNA synthetase</keyword>
<keyword evidence="3" id="KW-0547">Nucleotide-binding</keyword>
<name>A0A5K3FLK0_MESCO</name>
<dbReference type="InterPro" id="IPR002316">
    <property type="entry name" value="Pro-tRNA-ligase_IIa"/>
</dbReference>
<dbReference type="GO" id="GO:0004827">
    <property type="term" value="F:proline-tRNA ligase activity"/>
    <property type="evidence" value="ECO:0007669"/>
    <property type="project" value="UniProtKB-EC"/>
</dbReference>
<dbReference type="EC" id="6.1.1.15" evidence="1"/>
<evidence type="ECO:0000256" key="6">
    <source>
        <dbReference type="ARBA" id="ARBA00023146"/>
    </source>
</evidence>
<dbReference type="SUPFAM" id="SSF55681">
    <property type="entry name" value="Class II aaRS and biotin synthetases"/>
    <property type="match status" value="1"/>
</dbReference>
<accession>A0A5K3FLK0</accession>
<keyword evidence="2" id="KW-0436">Ligase</keyword>
<evidence type="ECO:0000256" key="2">
    <source>
        <dbReference type="ARBA" id="ARBA00022598"/>
    </source>
</evidence>
<dbReference type="Gene3D" id="3.40.50.800">
    <property type="entry name" value="Anticodon-binding domain"/>
    <property type="match status" value="1"/>
</dbReference>
<dbReference type="PANTHER" id="PTHR42753">
    <property type="entry name" value="MITOCHONDRIAL RIBOSOME PROTEIN L39/PROLYL-TRNA LIGASE FAMILY MEMBER"/>
    <property type="match status" value="1"/>
</dbReference>
<comment type="catalytic activity">
    <reaction evidence="8">
        <text>tRNA(Pro) + L-proline + ATP = L-prolyl-tRNA(Pro) + AMP + diphosphate</text>
        <dbReference type="Rhea" id="RHEA:14305"/>
        <dbReference type="Rhea" id="RHEA-COMP:9700"/>
        <dbReference type="Rhea" id="RHEA-COMP:9702"/>
        <dbReference type="ChEBI" id="CHEBI:30616"/>
        <dbReference type="ChEBI" id="CHEBI:33019"/>
        <dbReference type="ChEBI" id="CHEBI:60039"/>
        <dbReference type="ChEBI" id="CHEBI:78442"/>
        <dbReference type="ChEBI" id="CHEBI:78532"/>
        <dbReference type="ChEBI" id="CHEBI:456215"/>
        <dbReference type="EC" id="6.1.1.15"/>
    </reaction>
</comment>
<dbReference type="GO" id="GO:0005739">
    <property type="term" value="C:mitochondrion"/>
    <property type="evidence" value="ECO:0007669"/>
    <property type="project" value="TreeGrafter"/>
</dbReference>
<reference evidence="10" key="1">
    <citation type="submission" date="2019-11" db="UniProtKB">
        <authorList>
            <consortium name="WormBaseParasite"/>
        </authorList>
    </citation>
    <scope>IDENTIFICATION</scope>
</reference>
<evidence type="ECO:0000256" key="1">
    <source>
        <dbReference type="ARBA" id="ARBA00012831"/>
    </source>
</evidence>
<dbReference type="InterPro" id="IPR036621">
    <property type="entry name" value="Anticodon-bd_dom_sf"/>
</dbReference>
<dbReference type="GO" id="GO:0006433">
    <property type="term" value="P:prolyl-tRNA aminoacylation"/>
    <property type="evidence" value="ECO:0007669"/>
    <property type="project" value="InterPro"/>
</dbReference>
<dbReference type="Gene3D" id="3.30.930.10">
    <property type="entry name" value="Bira Bifunctional Protein, Domain 2"/>
    <property type="match status" value="1"/>
</dbReference>
<sequence length="465" mass="51498">MHRFTFLSKLLRQGTPIVSEKEHSLVSHKLLQHIGALSPTSPGVFVFSPVILRAIEKLCTFIDYKMAEVGGQKCIFPTLGSSQLWSQSGRWDKFGGEMFRLSDRTGKSFCLQPTHEEEVCSFVSGLGIGSNALPLRVYQISSKFRDEIQPKLGLLRCREFLMQDMYSFDLDVEHAKETYKTLSNVYSEILSSLHLPFYRVEAEGGLMGDCPSDEFHCPLAVGEDSLVVCQNCKKAVLATHSGSMTCPQCGSDRQLIKSVEVAHCFLLGNTYTSSFNVRASTQDIVRTLQMGCYGIGVTRLLATALEHFTTTLTNETPPSELRWPPGFAPFSGAIALQKDNAKDALSPDELSLLLARFNESPPANPSTSSFFSGLLPRGDILIDDRPRLSLGRKLVDLRQLGVPWILIAKSHKADAKSSYELVDVTRGVSSSASLEEALSAFTHSDFRPSLHDGSRLWHRTDTRSH</sequence>
<dbReference type="AlphaFoldDB" id="A0A5K3FLK0"/>
<organism evidence="10">
    <name type="scientific">Mesocestoides corti</name>
    <name type="common">Flatworm</name>
    <dbReference type="NCBI Taxonomy" id="53468"/>
    <lineage>
        <taxon>Eukaryota</taxon>
        <taxon>Metazoa</taxon>
        <taxon>Spiralia</taxon>
        <taxon>Lophotrochozoa</taxon>
        <taxon>Platyhelminthes</taxon>
        <taxon>Cestoda</taxon>
        <taxon>Eucestoda</taxon>
        <taxon>Cyclophyllidea</taxon>
        <taxon>Mesocestoididae</taxon>
        <taxon>Mesocestoides</taxon>
    </lineage>
</organism>
<dbReference type="PROSITE" id="PS50862">
    <property type="entry name" value="AA_TRNA_LIGASE_II"/>
    <property type="match status" value="1"/>
</dbReference>
<keyword evidence="4" id="KW-0067">ATP-binding</keyword>
<evidence type="ECO:0000256" key="8">
    <source>
        <dbReference type="ARBA" id="ARBA00047671"/>
    </source>
</evidence>
<proteinExistence type="predicted"/>
<feature type="domain" description="Aminoacyl-transfer RNA synthetases class-II family profile" evidence="9">
    <location>
        <begin position="66"/>
        <end position="317"/>
    </location>
</feature>
<evidence type="ECO:0000256" key="7">
    <source>
        <dbReference type="ARBA" id="ARBA00029731"/>
    </source>
</evidence>
<evidence type="ECO:0000256" key="3">
    <source>
        <dbReference type="ARBA" id="ARBA00022741"/>
    </source>
</evidence>
<keyword evidence="5" id="KW-0648">Protein biosynthesis</keyword>
<dbReference type="InterPro" id="IPR002314">
    <property type="entry name" value="aa-tRNA-synt_IIb"/>
</dbReference>
<evidence type="ECO:0000313" key="10">
    <source>
        <dbReference type="WBParaSite" id="MCU_008283-RA"/>
    </source>
</evidence>
<dbReference type="InterPro" id="IPR045864">
    <property type="entry name" value="aa-tRNA-synth_II/BPL/LPL"/>
</dbReference>
<dbReference type="PANTHER" id="PTHR42753:SF2">
    <property type="entry name" value="PROLINE--TRNA LIGASE"/>
    <property type="match status" value="1"/>
</dbReference>
<dbReference type="WBParaSite" id="MCU_008283-RA">
    <property type="protein sequence ID" value="MCU_008283-RA"/>
    <property type="gene ID" value="MCU_008283"/>
</dbReference>
<dbReference type="InterPro" id="IPR050062">
    <property type="entry name" value="Pro-tRNA_synthetase"/>
</dbReference>
<evidence type="ECO:0000259" key="9">
    <source>
        <dbReference type="PROSITE" id="PS50862"/>
    </source>
</evidence>
<dbReference type="InterPro" id="IPR006195">
    <property type="entry name" value="aa-tRNA-synth_II"/>
</dbReference>
<evidence type="ECO:0000256" key="5">
    <source>
        <dbReference type="ARBA" id="ARBA00022917"/>
    </source>
</evidence>
<dbReference type="Pfam" id="PF00587">
    <property type="entry name" value="tRNA-synt_2b"/>
    <property type="match status" value="1"/>
</dbReference>
<dbReference type="GO" id="GO:0005524">
    <property type="term" value="F:ATP binding"/>
    <property type="evidence" value="ECO:0007669"/>
    <property type="project" value="UniProtKB-KW"/>
</dbReference>
<evidence type="ECO:0000256" key="4">
    <source>
        <dbReference type="ARBA" id="ARBA00022840"/>
    </source>
</evidence>